<evidence type="ECO:0000313" key="3">
    <source>
        <dbReference type="Proteomes" id="UP000238392"/>
    </source>
</evidence>
<gene>
    <name evidence="2" type="ORF">CLV74_11436</name>
</gene>
<sequence>MKHLLLPLCFAVAAPLISACSTPGADYEPIIDGPRNINFQSDLSACQHLAASQKQLQHEGRAMTALGAGAGALLGSVEEDSDAGDVVGGALVGAAAGGFAAMNEHGEKREEIIQNCMKGRGHAVVG</sequence>
<dbReference type="Proteomes" id="UP000238392">
    <property type="component" value="Unassembled WGS sequence"/>
</dbReference>
<evidence type="ECO:0008006" key="4">
    <source>
        <dbReference type="Google" id="ProtNLM"/>
    </source>
</evidence>
<protein>
    <recommendedName>
        <fullName evidence="4">Glycine zipper family protein</fullName>
    </recommendedName>
</protein>
<name>A0A2T0WGH8_9RHOB</name>
<accession>A0A2T0WGH8</accession>
<keyword evidence="1" id="KW-0732">Signal</keyword>
<keyword evidence="3" id="KW-1185">Reference proteome</keyword>
<reference evidence="2 3" key="1">
    <citation type="submission" date="2018-03" db="EMBL/GenBank/DDBJ databases">
        <title>Genomic Encyclopedia of Archaeal and Bacterial Type Strains, Phase II (KMG-II): from individual species to whole genera.</title>
        <authorList>
            <person name="Goeker M."/>
        </authorList>
    </citation>
    <scope>NUCLEOTIDE SEQUENCE [LARGE SCALE GENOMIC DNA]</scope>
    <source>
        <strain evidence="2 3">DSM 100212</strain>
    </source>
</reference>
<dbReference type="EMBL" id="PVTQ01000014">
    <property type="protein sequence ID" value="PRY85813.1"/>
    <property type="molecule type" value="Genomic_DNA"/>
</dbReference>
<comment type="caution">
    <text evidence="2">The sequence shown here is derived from an EMBL/GenBank/DDBJ whole genome shotgun (WGS) entry which is preliminary data.</text>
</comment>
<dbReference type="OrthoDB" id="7067979at2"/>
<feature type="signal peptide" evidence="1">
    <location>
        <begin position="1"/>
        <end position="19"/>
    </location>
</feature>
<dbReference type="AlphaFoldDB" id="A0A2T0WGH8"/>
<dbReference type="RefSeq" id="WP_106267177.1">
    <property type="nucleotide sequence ID" value="NZ_PVTQ01000014.1"/>
</dbReference>
<proteinExistence type="predicted"/>
<evidence type="ECO:0000313" key="2">
    <source>
        <dbReference type="EMBL" id="PRY85813.1"/>
    </source>
</evidence>
<feature type="chain" id="PRO_5015417826" description="Glycine zipper family protein" evidence="1">
    <location>
        <begin position="20"/>
        <end position="126"/>
    </location>
</feature>
<organism evidence="2 3">
    <name type="scientific">Donghicola tyrosinivorans</name>
    <dbReference type="NCBI Taxonomy" id="1652492"/>
    <lineage>
        <taxon>Bacteria</taxon>
        <taxon>Pseudomonadati</taxon>
        <taxon>Pseudomonadota</taxon>
        <taxon>Alphaproteobacteria</taxon>
        <taxon>Rhodobacterales</taxon>
        <taxon>Roseobacteraceae</taxon>
        <taxon>Donghicola</taxon>
    </lineage>
</organism>
<evidence type="ECO:0000256" key="1">
    <source>
        <dbReference type="SAM" id="SignalP"/>
    </source>
</evidence>
<dbReference type="PROSITE" id="PS51257">
    <property type="entry name" value="PROKAR_LIPOPROTEIN"/>
    <property type="match status" value="1"/>
</dbReference>